<comment type="caution">
    <text evidence="2">The sequence shown here is derived from an EMBL/GenBank/DDBJ whole genome shotgun (WGS) entry which is preliminary data.</text>
</comment>
<dbReference type="InterPro" id="IPR011989">
    <property type="entry name" value="ARM-like"/>
</dbReference>
<sequence>MRRQQAPAYQAPAYQSPPSPCALAAPPPQTSTPSPNHRRRRSAPLSPETPCPPSPMSPGSPAPVHSLELEQLLSAVNDYAFDATPDATLDSPSLDSPSLDSPSPAPPAPPASLCAALPSLLALCRELSRAAPSPAVAAQTSRACRALSRLLSLSLSPAATPLLAPSLHSLCLLCLPGAPEHLDVLDALPLLPPELLSSLPPLTQVLPSLKLLLPFAAASPAALPYASSLLLLPCPDLLPLLPLLASSLPLLAGSFLSSSPSSLPDLNEREPAPVFLARALALVRPLCSSSSKEARRAVIDTKLVAALCSLLPTPLSSILPISSPLSRSLGRLSLLESCRSHFNADPLHLQNLAAVLEHYSTRVSLSPYSLSAQSSLTKSLNVALRVAFALGNLTASNAENRKLLGVRFGGSETVPRACAAVAGIYAKTFSTDPKSDSLPLLSDTLTKLTRLTANLSIDAATGARICAEPSLDSLPTLLMLSLEAEHPDLLLNTISAITNLSFYGPLPHDASDPSPTSRLFLHRSEICSCLVGGLLHSDALAVSEAARAFGNFSRDPEVRATMVAARSDEALACLVSEKWGPLTDETMFAVLGCLVNLASDPENNRVLVGKGDCAEYELSSQLIRSLRRFGLKRVPLSAVTCKILYNLSYGVGGAGAGFGSCFTGGGDDLIKLRNTLDELLDIAIEARDDEAKEREEEGEAKHEPFDAGIYDEFIGTGNALLGVVVDTLAIMGIRDEEEDEEEEEEEEEEVEAGGGYEAFDDEEEEEELRRSRK</sequence>
<dbReference type="InterPro" id="IPR016024">
    <property type="entry name" value="ARM-type_fold"/>
</dbReference>
<evidence type="ECO:0000313" key="3">
    <source>
        <dbReference type="Proteomes" id="UP001165060"/>
    </source>
</evidence>
<dbReference type="PANTHER" id="PTHR21356">
    <property type="entry name" value="ARMADILLO REPEAT CONTAINING 2"/>
    <property type="match status" value="1"/>
</dbReference>
<feature type="compositionally biased region" description="Low complexity" evidence="1">
    <location>
        <begin position="1"/>
        <end position="14"/>
    </location>
</feature>
<proteinExistence type="predicted"/>
<dbReference type="SUPFAM" id="SSF48371">
    <property type="entry name" value="ARM repeat"/>
    <property type="match status" value="1"/>
</dbReference>
<accession>A0ABQ6MX34</accession>
<evidence type="ECO:0000313" key="2">
    <source>
        <dbReference type="EMBL" id="GMI34363.1"/>
    </source>
</evidence>
<feature type="region of interest" description="Disordered" evidence="1">
    <location>
        <begin position="84"/>
        <end position="110"/>
    </location>
</feature>
<dbReference type="Gene3D" id="1.25.10.10">
    <property type="entry name" value="Leucine-rich Repeat Variant"/>
    <property type="match status" value="1"/>
</dbReference>
<dbReference type="Proteomes" id="UP001165060">
    <property type="component" value="Unassembled WGS sequence"/>
</dbReference>
<feature type="compositionally biased region" description="Pro residues" evidence="1">
    <location>
        <begin position="15"/>
        <end position="30"/>
    </location>
</feature>
<protein>
    <submittedName>
        <fullName evidence="2">Uncharacterized protein</fullName>
    </submittedName>
</protein>
<name>A0ABQ6MX34_9STRA</name>
<feature type="region of interest" description="Disordered" evidence="1">
    <location>
        <begin position="1"/>
        <end position="66"/>
    </location>
</feature>
<feature type="compositionally biased region" description="Acidic residues" evidence="1">
    <location>
        <begin position="735"/>
        <end position="751"/>
    </location>
</feature>
<organism evidence="2 3">
    <name type="scientific">Tetraparma gracilis</name>
    <dbReference type="NCBI Taxonomy" id="2962635"/>
    <lineage>
        <taxon>Eukaryota</taxon>
        <taxon>Sar</taxon>
        <taxon>Stramenopiles</taxon>
        <taxon>Ochrophyta</taxon>
        <taxon>Bolidophyceae</taxon>
        <taxon>Parmales</taxon>
        <taxon>Triparmaceae</taxon>
        <taxon>Tetraparma</taxon>
    </lineage>
</organism>
<keyword evidence="3" id="KW-1185">Reference proteome</keyword>
<dbReference type="EMBL" id="BRYB01001820">
    <property type="protein sequence ID" value="GMI34363.1"/>
    <property type="molecule type" value="Genomic_DNA"/>
</dbReference>
<gene>
    <name evidence="2" type="ORF">TeGR_g7762</name>
</gene>
<dbReference type="InterPro" id="IPR038905">
    <property type="entry name" value="ARMC2"/>
</dbReference>
<feature type="compositionally biased region" description="Pro residues" evidence="1">
    <location>
        <begin position="47"/>
        <end position="61"/>
    </location>
</feature>
<dbReference type="PANTHER" id="PTHR21356:SF1">
    <property type="entry name" value="ARMADILLO REPEAT-CONTAINING PROTEIN 2"/>
    <property type="match status" value="1"/>
</dbReference>
<feature type="region of interest" description="Disordered" evidence="1">
    <location>
        <begin position="732"/>
        <end position="773"/>
    </location>
</feature>
<reference evidence="2 3" key="1">
    <citation type="journal article" date="2023" name="Commun. Biol.">
        <title>Genome analysis of Parmales, the sister group of diatoms, reveals the evolutionary specialization of diatoms from phago-mixotrophs to photoautotrophs.</title>
        <authorList>
            <person name="Ban H."/>
            <person name="Sato S."/>
            <person name="Yoshikawa S."/>
            <person name="Yamada K."/>
            <person name="Nakamura Y."/>
            <person name="Ichinomiya M."/>
            <person name="Sato N."/>
            <person name="Blanc-Mathieu R."/>
            <person name="Endo H."/>
            <person name="Kuwata A."/>
            <person name="Ogata H."/>
        </authorList>
    </citation>
    <scope>NUCLEOTIDE SEQUENCE [LARGE SCALE GENOMIC DNA]</scope>
</reference>
<feature type="compositionally biased region" description="Low complexity" evidence="1">
    <location>
        <begin position="85"/>
        <end position="102"/>
    </location>
</feature>
<evidence type="ECO:0000256" key="1">
    <source>
        <dbReference type="SAM" id="MobiDB-lite"/>
    </source>
</evidence>